<keyword evidence="5" id="KW-1185">Reference proteome</keyword>
<dbReference type="InterPro" id="IPR032856">
    <property type="entry name" value="GDE_N_bis"/>
</dbReference>
<dbReference type="InterPro" id="IPR008928">
    <property type="entry name" value="6-hairpin_glycosidase_sf"/>
</dbReference>
<feature type="region of interest" description="Disordered" evidence="1">
    <location>
        <begin position="699"/>
        <end position="721"/>
    </location>
</feature>
<dbReference type="InterPro" id="IPR012341">
    <property type="entry name" value="6hp_glycosidase-like_sf"/>
</dbReference>
<dbReference type="GO" id="GO:0005975">
    <property type="term" value="P:carbohydrate metabolic process"/>
    <property type="evidence" value="ECO:0007669"/>
    <property type="project" value="InterPro"/>
</dbReference>
<dbReference type="AlphaFoldDB" id="A0A917LZ43"/>
<comment type="caution">
    <text evidence="4">The sequence shown here is derived from an EMBL/GenBank/DDBJ whole genome shotgun (WGS) entry which is preliminary data.</text>
</comment>
<dbReference type="RefSeq" id="WP_188539326.1">
    <property type="nucleotide sequence ID" value="NZ_BMEQ01000025.1"/>
</dbReference>
<feature type="domain" description="Putative glycogen debranching enzyme N-terminal" evidence="2">
    <location>
        <begin position="21"/>
        <end position="200"/>
    </location>
</feature>
<accession>A0A917LZ43</accession>
<proteinExistence type="predicted"/>
<gene>
    <name evidence="4" type="ORF">GCM10011374_33640</name>
</gene>
<evidence type="ECO:0000259" key="2">
    <source>
        <dbReference type="Pfam" id="PF14742"/>
    </source>
</evidence>
<reference evidence="4" key="1">
    <citation type="journal article" date="2014" name="Int. J. Syst. Evol. Microbiol.">
        <title>Complete genome sequence of Corynebacterium casei LMG S-19264T (=DSM 44701T), isolated from a smear-ripened cheese.</title>
        <authorList>
            <consortium name="US DOE Joint Genome Institute (JGI-PGF)"/>
            <person name="Walter F."/>
            <person name="Albersmeier A."/>
            <person name="Kalinowski J."/>
            <person name="Ruckert C."/>
        </authorList>
    </citation>
    <scope>NUCLEOTIDE SEQUENCE</scope>
    <source>
        <strain evidence="4">CGMCC 1.12187</strain>
    </source>
</reference>
<dbReference type="Pfam" id="PF14742">
    <property type="entry name" value="GDE_N_bis"/>
    <property type="match status" value="1"/>
</dbReference>
<dbReference type="Pfam" id="PF22422">
    <property type="entry name" value="MGH1-like_GH"/>
    <property type="match status" value="1"/>
</dbReference>
<feature type="domain" description="Mannosylglycerate hydrolase MGH1-like glycoside hydrolase" evidence="3">
    <location>
        <begin position="419"/>
        <end position="596"/>
    </location>
</feature>
<organism evidence="4 5">
    <name type="scientific">Kocuria dechangensis</name>
    <dbReference type="NCBI Taxonomy" id="1176249"/>
    <lineage>
        <taxon>Bacteria</taxon>
        <taxon>Bacillati</taxon>
        <taxon>Actinomycetota</taxon>
        <taxon>Actinomycetes</taxon>
        <taxon>Micrococcales</taxon>
        <taxon>Micrococcaceae</taxon>
        <taxon>Kocuria</taxon>
    </lineage>
</organism>
<dbReference type="InterPro" id="IPR054491">
    <property type="entry name" value="MGH1-like_GH"/>
</dbReference>
<dbReference type="Gene3D" id="1.50.10.10">
    <property type="match status" value="1"/>
</dbReference>
<evidence type="ECO:0000256" key="1">
    <source>
        <dbReference type="SAM" id="MobiDB-lite"/>
    </source>
</evidence>
<name>A0A917LZ43_9MICC</name>
<sequence length="721" mass="78779">MSAWNEDTAAGSMVLDAVTVVEGSSFCISTQSGDVVPGQAQGAFYQDTRILSRWLLTVNDMPLEPLTGRTLEPYRAVFVGRPRRPDGVADSPLVVRQERHVGPGLREDITVHNYSQQPSACRIEIGVDADLADLFDVKGGRTVSFTDRNRHVHQEELRLEAVRDGYRRGVVISARGAAATENSLVFEVEVPPRDTWSTCVIVTPLVEGAAPENPFTETSTTLHHEAARRYAAWEEDVPRLSVADRAVEAVLTRSQSDLGSLRIFDAEHPERVAVAAGAPWFMALFGRDSLLSSYMALPVDPSLATGTLQTLASLQGQKVDPGTEEEPGRILHEVRLGATAGLAMGGGKAYYGTADATPLFVTLLAELSRWGLAGDVLDALLPHADRALEWVQKYGDRDGDGFVEYHRASEHGLLNQGWKDSWDGINFADGRLAEAPIALCEVQAYVYSAYLGRALLAGQLGDEAGVTAWARRAADLKAEFNERFWLPDRGYFAVALDKDKRPVDACASNMGHCLWLGIVDADKAPLVVERLMSPEMFTGWGIRTLASDMGAYNPVSYHNGSVWPHDTTLTATGLMRYGFAEEARRVADGLFTAAERFDGRLPELFCGFSRDEYPDPVPYPTSCSPQAWAAASPVQLMRMLLRFDPLLPQGEVRLAPILPPDFGAFHADNLRLDTSRISIHVDGASATVEGLPPEIKLRRAPRPPLEETLSTGEHHGDRTAP</sequence>
<dbReference type="EMBL" id="BMEQ01000025">
    <property type="protein sequence ID" value="GGG66750.1"/>
    <property type="molecule type" value="Genomic_DNA"/>
</dbReference>
<protein>
    <submittedName>
        <fullName evidence="4">Amylo-alpha-1,6-glucosidase</fullName>
    </submittedName>
</protein>
<reference evidence="4" key="2">
    <citation type="submission" date="2020-09" db="EMBL/GenBank/DDBJ databases">
        <authorList>
            <person name="Sun Q."/>
            <person name="Zhou Y."/>
        </authorList>
    </citation>
    <scope>NUCLEOTIDE SEQUENCE</scope>
    <source>
        <strain evidence="4">CGMCC 1.12187</strain>
    </source>
</reference>
<evidence type="ECO:0000313" key="4">
    <source>
        <dbReference type="EMBL" id="GGG66750.1"/>
    </source>
</evidence>
<dbReference type="Proteomes" id="UP000638848">
    <property type="component" value="Unassembled WGS sequence"/>
</dbReference>
<dbReference type="SUPFAM" id="SSF48208">
    <property type="entry name" value="Six-hairpin glycosidases"/>
    <property type="match status" value="1"/>
</dbReference>
<feature type="compositionally biased region" description="Basic and acidic residues" evidence="1">
    <location>
        <begin position="712"/>
        <end position="721"/>
    </location>
</feature>
<evidence type="ECO:0000313" key="5">
    <source>
        <dbReference type="Proteomes" id="UP000638848"/>
    </source>
</evidence>
<evidence type="ECO:0000259" key="3">
    <source>
        <dbReference type="Pfam" id="PF22422"/>
    </source>
</evidence>